<keyword evidence="3" id="KW-1185">Reference proteome</keyword>
<dbReference type="RefSeq" id="WP_389365274.1">
    <property type="nucleotide sequence ID" value="NZ_JBIACK010000025.1"/>
</dbReference>
<name>A0ABW6KML6_9BACI</name>
<feature type="domain" description="Type VI secretion system spike protein VgrG3-like C-terminal" evidence="1">
    <location>
        <begin position="12"/>
        <end position="200"/>
    </location>
</feature>
<proteinExistence type="predicted"/>
<organism evidence="2 3">
    <name type="scientific">Cytobacillus spartinae</name>
    <dbReference type="NCBI Taxonomy" id="3299023"/>
    <lineage>
        <taxon>Bacteria</taxon>
        <taxon>Bacillati</taxon>
        <taxon>Bacillota</taxon>
        <taxon>Bacilli</taxon>
        <taxon>Bacillales</taxon>
        <taxon>Bacillaceae</taxon>
        <taxon>Cytobacillus</taxon>
    </lineage>
</organism>
<evidence type="ECO:0000313" key="2">
    <source>
        <dbReference type="EMBL" id="MFE8704138.1"/>
    </source>
</evidence>
<dbReference type="EMBL" id="JBIACK010000025">
    <property type="protein sequence ID" value="MFE8704138.1"/>
    <property type="molecule type" value="Genomic_DNA"/>
</dbReference>
<protein>
    <recommendedName>
        <fullName evidence="1">Type VI secretion system spike protein VgrG3-like C-terminal domain-containing protein</fullName>
    </recommendedName>
</protein>
<dbReference type="Proteomes" id="UP001601059">
    <property type="component" value="Unassembled WGS sequence"/>
</dbReference>
<dbReference type="Pfam" id="PF21277">
    <property type="entry name" value="T6SS_VgrG3-like_C"/>
    <property type="match status" value="1"/>
</dbReference>
<reference evidence="2 3" key="1">
    <citation type="submission" date="2024-08" db="EMBL/GenBank/DDBJ databases">
        <title>Two novel Cytobacillus novel species.</title>
        <authorList>
            <person name="Liu G."/>
        </authorList>
    </citation>
    <scope>NUCLEOTIDE SEQUENCE [LARGE SCALE GENOMIC DNA]</scope>
    <source>
        <strain evidence="2 3">FJAT-54145</strain>
    </source>
</reference>
<evidence type="ECO:0000313" key="3">
    <source>
        <dbReference type="Proteomes" id="UP001601059"/>
    </source>
</evidence>
<sequence length="209" mass="22664">MRCGFSNTVGGLGSLSKKYESGSNGPGTIANNSGDWGGASYGTYQIATNTGTMNSFLSYLKKANPNVYKALSGHKPGSTGFNNAWSQLAKSDPKGFDSLQHGFIKQSHYDPAAYRIKENLGLDVNKYSPAVQNVLWSTAVQHGSAGATRVFREAGIKPGMSDEEIIKRVYAERGAQNGSKYFSRSSQSIRQSVVNRFQREMQDALKMLG</sequence>
<dbReference type="InterPro" id="IPR049073">
    <property type="entry name" value="T6SS_VgrG3-like_C"/>
</dbReference>
<evidence type="ECO:0000259" key="1">
    <source>
        <dbReference type="Pfam" id="PF21277"/>
    </source>
</evidence>
<gene>
    <name evidence="2" type="ORF">ACFYKX_26580</name>
</gene>
<comment type="caution">
    <text evidence="2">The sequence shown here is derived from an EMBL/GenBank/DDBJ whole genome shotgun (WGS) entry which is preliminary data.</text>
</comment>
<accession>A0ABW6KML6</accession>